<evidence type="ECO:0000313" key="2">
    <source>
        <dbReference type="EMBL" id="KAK4457802.1"/>
    </source>
</evidence>
<comment type="caution">
    <text evidence="2">The sequence shown here is derived from an EMBL/GenBank/DDBJ whole genome shotgun (WGS) entry which is preliminary data.</text>
</comment>
<reference evidence="2" key="2">
    <citation type="submission" date="2023-06" db="EMBL/GenBank/DDBJ databases">
        <authorList>
            <consortium name="Lawrence Berkeley National Laboratory"/>
            <person name="Mondo S.J."/>
            <person name="Hensen N."/>
            <person name="Bonometti L."/>
            <person name="Westerberg I."/>
            <person name="Brannstrom I.O."/>
            <person name="Guillou S."/>
            <person name="Cros-Aarteil S."/>
            <person name="Calhoun S."/>
            <person name="Haridas S."/>
            <person name="Kuo A."/>
            <person name="Pangilinan J."/>
            <person name="Riley R."/>
            <person name="Labutti K."/>
            <person name="Andreopoulos B."/>
            <person name="Lipzen A."/>
            <person name="Chen C."/>
            <person name="Yanf M."/>
            <person name="Daum C."/>
            <person name="Ng V."/>
            <person name="Clum A."/>
            <person name="Steindorff A."/>
            <person name="Ohm R."/>
            <person name="Martin F."/>
            <person name="Silar P."/>
            <person name="Natvig D."/>
            <person name="Lalanne C."/>
            <person name="Gautier V."/>
            <person name="Ament-Velasquez S.L."/>
            <person name="Kruys A."/>
            <person name="Hutchinson M.I."/>
            <person name="Powell A.J."/>
            <person name="Barry K."/>
            <person name="Miller A.N."/>
            <person name="Grigoriev I.V."/>
            <person name="Debuchy R."/>
            <person name="Gladieux P."/>
            <person name="Thoren M.H."/>
            <person name="Johannesson H."/>
        </authorList>
    </citation>
    <scope>NUCLEOTIDE SEQUENCE</scope>
    <source>
        <strain evidence="2">PSN324</strain>
    </source>
</reference>
<feature type="compositionally biased region" description="Basic and acidic residues" evidence="1">
    <location>
        <begin position="240"/>
        <end position="252"/>
    </location>
</feature>
<dbReference type="EMBL" id="MU865096">
    <property type="protein sequence ID" value="KAK4457802.1"/>
    <property type="molecule type" value="Genomic_DNA"/>
</dbReference>
<feature type="compositionally biased region" description="Basic residues" evidence="1">
    <location>
        <begin position="155"/>
        <end position="168"/>
    </location>
</feature>
<feature type="region of interest" description="Disordered" evidence="1">
    <location>
        <begin position="152"/>
        <end position="188"/>
    </location>
</feature>
<feature type="region of interest" description="Disordered" evidence="1">
    <location>
        <begin position="214"/>
        <end position="308"/>
    </location>
</feature>
<accession>A0AAV9HAK5</accession>
<protein>
    <submittedName>
        <fullName evidence="2">Uncharacterized protein</fullName>
    </submittedName>
</protein>
<gene>
    <name evidence="2" type="ORF">QBC42DRAFT_278223</name>
</gene>
<dbReference type="AlphaFoldDB" id="A0AAV9HAK5"/>
<feature type="compositionally biased region" description="Acidic residues" evidence="1">
    <location>
        <begin position="172"/>
        <end position="182"/>
    </location>
</feature>
<keyword evidence="3" id="KW-1185">Reference proteome</keyword>
<feature type="region of interest" description="Disordered" evidence="1">
    <location>
        <begin position="334"/>
        <end position="362"/>
    </location>
</feature>
<feature type="compositionally biased region" description="Basic and acidic residues" evidence="1">
    <location>
        <begin position="280"/>
        <end position="299"/>
    </location>
</feature>
<organism evidence="2 3">
    <name type="scientific">Cladorrhinum samala</name>
    <dbReference type="NCBI Taxonomy" id="585594"/>
    <lineage>
        <taxon>Eukaryota</taxon>
        <taxon>Fungi</taxon>
        <taxon>Dikarya</taxon>
        <taxon>Ascomycota</taxon>
        <taxon>Pezizomycotina</taxon>
        <taxon>Sordariomycetes</taxon>
        <taxon>Sordariomycetidae</taxon>
        <taxon>Sordariales</taxon>
        <taxon>Podosporaceae</taxon>
        <taxon>Cladorrhinum</taxon>
    </lineage>
</organism>
<reference evidence="2" key="1">
    <citation type="journal article" date="2023" name="Mol. Phylogenet. Evol.">
        <title>Genome-scale phylogeny and comparative genomics of the fungal order Sordariales.</title>
        <authorList>
            <person name="Hensen N."/>
            <person name="Bonometti L."/>
            <person name="Westerberg I."/>
            <person name="Brannstrom I.O."/>
            <person name="Guillou S."/>
            <person name="Cros-Aarteil S."/>
            <person name="Calhoun S."/>
            <person name="Haridas S."/>
            <person name="Kuo A."/>
            <person name="Mondo S."/>
            <person name="Pangilinan J."/>
            <person name="Riley R."/>
            <person name="LaButti K."/>
            <person name="Andreopoulos B."/>
            <person name="Lipzen A."/>
            <person name="Chen C."/>
            <person name="Yan M."/>
            <person name="Daum C."/>
            <person name="Ng V."/>
            <person name="Clum A."/>
            <person name="Steindorff A."/>
            <person name="Ohm R.A."/>
            <person name="Martin F."/>
            <person name="Silar P."/>
            <person name="Natvig D.O."/>
            <person name="Lalanne C."/>
            <person name="Gautier V."/>
            <person name="Ament-Velasquez S.L."/>
            <person name="Kruys A."/>
            <person name="Hutchinson M.I."/>
            <person name="Powell A.J."/>
            <person name="Barry K."/>
            <person name="Miller A.N."/>
            <person name="Grigoriev I.V."/>
            <person name="Debuchy R."/>
            <person name="Gladieux P."/>
            <person name="Hiltunen Thoren M."/>
            <person name="Johannesson H."/>
        </authorList>
    </citation>
    <scope>NUCLEOTIDE SEQUENCE</scope>
    <source>
        <strain evidence="2">PSN324</strain>
    </source>
</reference>
<name>A0AAV9HAK5_9PEZI</name>
<feature type="compositionally biased region" description="Polar residues" evidence="1">
    <location>
        <begin position="51"/>
        <end position="69"/>
    </location>
</feature>
<evidence type="ECO:0000313" key="3">
    <source>
        <dbReference type="Proteomes" id="UP001321749"/>
    </source>
</evidence>
<dbReference type="Proteomes" id="UP001321749">
    <property type="component" value="Unassembled WGS sequence"/>
</dbReference>
<proteinExistence type="predicted"/>
<evidence type="ECO:0000256" key="1">
    <source>
        <dbReference type="SAM" id="MobiDB-lite"/>
    </source>
</evidence>
<sequence>MVRQLPWKVHGGAARKDQPPKSLSNATDGRATASRSPAPSHHHNHPNSPRQTPTWSRTTPRNRSPSTSPARAEPPKEDFMIEGVDHDDKYRMVEDEFLAVANLFTKHLHAAEYQRLKGLAKSQNAETIQNISRPVTGEMTDLVKRRHAALDTAAKQRRGMARLAKKRKANDSDTENGEEEEQDLPRQPATYLQGLMDSPRKRALPLTSFSSLARGSSFREQSALPFRQEIPTTDSDTDDLDSRSVWLDDNKNRKQGPARGEVPSCNLPQPVLKKSLSQEFKGRLDSPSEKAQAIKHEAPGDGDEGDPFVRLKTSRGERKRSLPWNPHTAIVVKNSTLDDGGGEDDDPFARSRARKAARDASKLKQNDTIKKLDSQEAVLNEIPSFI</sequence>
<feature type="region of interest" description="Disordered" evidence="1">
    <location>
        <begin position="1"/>
        <end position="78"/>
    </location>
</feature>